<organism evidence="2 3">
    <name type="scientific">Solihabitans fulvus</name>
    <dbReference type="NCBI Taxonomy" id="1892852"/>
    <lineage>
        <taxon>Bacteria</taxon>
        <taxon>Bacillati</taxon>
        <taxon>Actinomycetota</taxon>
        <taxon>Actinomycetes</taxon>
        <taxon>Pseudonocardiales</taxon>
        <taxon>Pseudonocardiaceae</taxon>
        <taxon>Solihabitans</taxon>
    </lineage>
</organism>
<proteinExistence type="predicted"/>
<keyword evidence="1" id="KW-0472">Membrane</keyword>
<name>A0A5B2WVC4_9PSEU</name>
<feature type="transmembrane region" description="Helical" evidence="1">
    <location>
        <begin position="43"/>
        <end position="66"/>
    </location>
</feature>
<dbReference type="OrthoDB" id="3539663at2"/>
<feature type="transmembrane region" description="Helical" evidence="1">
    <location>
        <begin position="164"/>
        <end position="190"/>
    </location>
</feature>
<reference evidence="2 3" key="1">
    <citation type="submission" date="2019-09" db="EMBL/GenBank/DDBJ databases">
        <title>Goodfellowia gen. nov., a new genus of the Pseudonocardineae related to Actinoalloteichus, containing Goodfellowia coeruleoviolacea gen. nov., comb. nov. gen. nov., comb. nov.</title>
        <authorList>
            <person name="Labeda D."/>
        </authorList>
    </citation>
    <scope>NUCLEOTIDE SEQUENCE [LARGE SCALE GENOMIC DNA]</scope>
    <source>
        <strain evidence="2 3">AN110305</strain>
    </source>
</reference>
<protein>
    <submittedName>
        <fullName evidence="2">Uncharacterized protein</fullName>
    </submittedName>
</protein>
<dbReference type="RefSeq" id="WP_149852826.1">
    <property type="nucleotide sequence ID" value="NZ_VUOB01000055.1"/>
</dbReference>
<accession>A0A5B2WVC4</accession>
<dbReference type="Proteomes" id="UP000323454">
    <property type="component" value="Unassembled WGS sequence"/>
</dbReference>
<comment type="caution">
    <text evidence="2">The sequence shown here is derived from an EMBL/GenBank/DDBJ whole genome shotgun (WGS) entry which is preliminary data.</text>
</comment>
<sequence length="218" mass="22527">MTSRSLLDPRTAVARTAFVAAPLCMVTYGVIRLTDPSHGPGIAWTAGHLALVVGAALFGVVFLGLHRLAAPTSTAGRLSFGAATAVSLVGALAVAAQGTIDLVVGLRSVDRPAMNQLFHEIQGHPGVTPAVYTVGPMLFYVGLVWLMVQLAARRRISPWRAGAVLLGTVVMALGLNLIPLGAALILVALAPSKNWRCEPETVIGSTTPGVSSGAHALR</sequence>
<keyword evidence="1" id="KW-1133">Transmembrane helix</keyword>
<feature type="transmembrane region" description="Helical" evidence="1">
    <location>
        <begin position="12"/>
        <end position="31"/>
    </location>
</feature>
<evidence type="ECO:0000256" key="1">
    <source>
        <dbReference type="SAM" id="Phobius"/>
    </source>
</evidence>
<evidence type="ECO:0000313" key="2">
    <source>
        <dbReference type="EMBL" id="KAA2255651.1"/>
    </source>
</evidence>
<dbReference type="EMBL" id="VUOB01000055">
    <property type="protein sequence ID" value="KAA2255651.1"/>
    <property type="molecule type" value="Genomic_DNA"/>
</dbReference>
<feature type="transmembrane region" description="Helical" evidence="1">
    <location>
        <begin position="130"/>
        <end position="152"/>
    </location>
</feature>
<keyword evidence="1" id="KW-0812">Transmembrane</keyword>
<keyword evidence="3" id="KW-1185">Reference proteome</keyword>
<dbReference type="AlphaFoldDB" id="A0A5B2WVC4"/>
<gene>
    <name evidence="2" type="ORF">F0L68_28055</name>
</gene>
<evidence type="ECO:0000313" key="3">
    <source>
        <dbReference type="Proteomes" id="UP000323454"/>
    </source>
</evidence>
<feature type="transmembrane region" description="Helical" evidence="1">
    <location>
        <begin position="78"/>
        <end position="100"/>
    </location>
</feature>
<reference evidence="2 3" key="2">
    <citation type="submission" date="2019-09" db="EMBL/GenBank/DDBJ databases">
        <authorList>
            <person name="Jin C."/>
        </authorList>
    </citation>
    <scope>NUCLEOTIDE SEQUENCE [LARGE SCALE GENOMIC DNA]</scope>
    <source>
        <strain evidence="2 3">AN110305</strain>
    </source>
</reference>